<protein>
    <submittedName>
        <fullName evidence="2">Putative cyclase</fullName>
    </submittedName>
</protein>
<proteinExistence type="predicted"/>
<evidence type="ECO:0000256" key="1">
    <source>
        <dbReference type="SAM" id="MobiDB-lite"/>
    </source>
</evidence>
<dbReference type="Proteomes" id="UP000595662">
    <property type="component" value="Chromosome 1"/>
</dbReference>
<gene>
    <name evidence="2" type="ORF">Pdw03_3895</name>
</gene>
<evidence type="ECO:0000313" key="2">
    <source>
        <dbReference type="EMBL" id="QQK41041.1"/>
    </source>
</evidence>
<dbReference type="Gene3D" id="3.50.30.50">
    <property type="entry name" value="Putative cyclase"/>
    <property type="match status" value="2"/>
</dbReference>
<organism evidence="2 3">
    <name type="scientific">Penicillium digitatum</name>
    <name type="common">Green mold</name>
    <dbReference type="NCBI Taxonomy" id="36651"/>
    <lineage>
        <taxon>Eukaryota</taxon>
        <taxon>Fungi</taxon>
        <taxon>Dikarya</taxon>
        <taxon>Ascomycota</taxon>
        <taxon>Pezizomycotina</taxon>
        <taxon>Eurotiomycetes</taxon>
        <taxon>Eurotiomycetidae</taxon>
        <taxon>Eurotiales</taxon>
        <taxon>Aspergillaceae</taxon>
        <taxon>Penicillium</taxon>
    </lineage>
</organism>
<dbReference type="AlphaFoldDB" id="A0A7T7BII1"/>
<dbReference type="GO" id="GO:0004061">
    <property type="term" value="F:arylformamidase activity"/>
    <property type="evidence" value="ECO:0007669"/>
    <property type="project" value="InterPro"/>
</dbReference>
<accession>A0A7T7BII1</accession>
<dbReference type="EMBL" id="CP060774">
    <property type="protein sequence ID" value="QQK41041.1"/>
    <property type="molecule type" value="Genomic_DNA"/>
</dbReference>
<sequence>MAGSHVGDSRHQLATQPSHLRMHELQSVEKDLSETTEERNNGTHSLRYPLRHFSQTVPGQSERVFYGGTTSEEISDRQNDRQNDRIGLQHWAREGIAGRGVLIDYATWAEKKGMEYTTFSTHQVRFADILENAEENNITFQRGDILFVYPPQSPDIFLHEYVLAGWGMPIGELFDLEALARTCQELQRWSFFVASVPLNMPGGVSPPPNVMAIF</sequence>
<dbReference type="GeneID" id="90952552"/>
<dbReference type="PANTHER" id="PTHR34861">
    <property type="match status" value="1"/>
</dbReference>
<dbReference type="InterPro" id="IPR037175">
    <property type="entry name" value="KFase_sf"/>
</dbReference>
<dbReference type="PANTHER" id="PTHR34861:SF8">
    <property type="entry name" value="CYCLASE"/>
    <property type="match status" value="1"/>
</dbReference>
<evidence type="ECO:0000313" key="3">
    <source>
        <dbReference type="Proteomes" id="UP000595662"/>
    </source>
</evidence>
<dbReference type="GO" id="GO:0019441">
    <property type="term" value="P:L-tryptophan catabolic process to kynurenine"/>
    <property type="evidence" value="ECO:0007669"/>
    <property type="project" value="InterPro"/>
</dbReference>
<reference evidence="2 3" key="1">
    <citation type="submission" date="2020-08" db="EMBL/GenBank/DDBJ databases">
        <title>The completed genome sequence of the pathogenic ascomycete fungus Penicillium digitatum.</title>
        <authorList>
            <person name="Wang M."/>
        </authorList>
    </citation>
    <scope>NUCLEOTIDE SEQUENCE [LARGE SCALE GENOMIC DNA]</scope>
    <source>
        <strain evidence="2 3">PdW03</strain>
    </source>
</reference>
<name>A0A7T7BII1_PENDI</name>
<dbReference type="VEuPathDB" id="FungiDB:PDIP_76910"/>
<feature type="region of interest" description="Disordered" evidence="1">
    <location>
        <begin position="1"/>
        <end position="23"/>
    </location>
</feature>
<dbReference type="RefSeq" id="XP_065956023.1">
    <property type="nucleotide sequence ID" value="XM_066100623.1"/>
</dbReference>